<keyword evidence="2" id="KW-1185">Reference proteome</keyword>
<gene>
    <name evidence="3" type="primary">LOC111357278</name>
</gene>
<keyword evidence="1" id="KW-1133">Transmembrane helix</keyword>
<organism evidence="2 3">
    <name type="scientific">Spodoptera litura</name>
    <name type="common">Asian cotton leafworm</name>
    <dbReference type="NCBI Taxonomy" id="69820"/>
    <lineage>
        <taxon>Eukaryota</taxon>
        <taxon>Metazoa</taxon>
        <taxon>Ecdysozoa</taxon>
        <taxon>Arthropoda</taxon>
        <taxon>Hexapoda</taxon>
        <taxon>Insecta</taxon>
        <taxon>Pterygota</taxon>
        <taxon>Neoptera</taxon>
        <taxon>Endopterygota</taxon>
        <taxon>Lepidoptera</taxon>
        <taxon>Glossata</taxon>
        <taxon>Ditrysia</taxon>
        <taxon>Noctuoidea</taxon>
        <taxon>Noctuidae</taxon>
        <taxon>Amphipyrinae</taxon>
        <taxon>Spodoptera</taxon>
    </lineage>
</organism>
<protein>
    <submittedName>
        <fullName evidence="3">Uncharacterized protein LOC111357278</fullName>
    </submittedName>
</protein>
<proteinExistence type="predicted"/>
<dbReference type="Proteomes" id="UP000301870">
    <property type="component" value="Chromosome 24"/>
</dbReference>
<sequence length="175" mass="19519">MCEIFPEVNDCCSFLSIRMGMLFIAILSISTGAITLGVVEQKTNIDYDQVLSIYNNVTNSTRTEQALSDLNGIIITTITVMSVIFMLAGVCLLFATLADQEGYAQGFIWLIFLNILLGLLIIFAITYECLMKSKCFLGHMDWLSGAIALIIVVFYLILWYYFISVANTYVLNGNT</sequence>
<feature type="transmembrane region" description="Helical" evidence="1">
    <location>
        <begin position="142"/>
        <end position="162"/>
    </location>
</feature>
<dbReference type="AlphaFoldDB" id="A0A9J7EFJ8"/>
<dbReference type="KEGG" id="sliu:111357278"/>
<evidence type="ECO:0000256" key="1">
    <source>
        <dbReference type="SAM" id="Phobius"/>
    </source>
</evidence>
<keyword evidence="1" id="KW-0472">Membrane</keyword>
<reference evidence="3" key="1">
    <citation type="submission" date="2025-08" db="UniProtKB">
        <authorList>
            <consortium name="RefSeq"/>
        </authorList>
    </citation>
    <scope>IDENTIFICATION</scope>
    <source>
        <strain evidence="3">Ishihara</strain>
        <tissue evidence="3">Whole body</tissue>
    </source>
</reference>
<evidence type="ECO:0000313" key="3">
    <source>
        <dbReference type="RefSeq" id="XP_022827667.1"/>
    </source>
</evidence>
<name>A0A9J7EFJ8_SPOLT</name>
<dbReference type="GeneID" id="111357278"/>
<dbReference type="OrthoDB" id="7464833at2759"/>
<dbReference type="RefSeq" id="XP_022827667.1">
    <property type="nucleotide sequence ID" value="XM_022971899.1"/>
</dbReference>
<feature type="transmembrane region" description="Helical" evidence="1">
    <location>
        <begin position="72"/>
        <end position="95"/>
    </location>
</feature>
<evidence type="ECO:0000313" key="2">
    <source>
        <dbReference type="Proteomes" id="UP000301870"/>
    </source>
</evidence>
<feature type="transmembrane region" description="Helical" evidence="1">
    <location>
        <begin position="20"/>
        <end position="39"/>
    </location>
</feature>
<accession>A0A9J7EFJ8</accession>
<keyword evidence="1" id="KW-0812">Transmembrane</keyword>
<feature type="transmembrane region" description="Helical" evidence="1">
    <location>
        <begin position="107"/>
        <end position="130"/>
    </location>
</feature>